<dbReference type="Pfam" id="PF04893">
    <property type="entry name" value="Yip1"/>
    <property type="match status" value="1"/>
</dbReference>
<evidence type="ECO:0000259" key="6">
    <source>
        <dbReference type="Pfam" id="PF04893"/>
    </source>
</evidence>
<gene>
    <name evidence="7" type="ORF">ENS56_03180</name>
</gene>
<evidence type="ECO:0000256" key="3">
    <source>
        <dbReference type="ARBA" id="ARBA00022989"/>
    </source>
</evidence>
<dbReference type="GO" id="GO:0016020">
    <property type="term" value="C:membrane"/>
    <property type="evidence" value="ECO:0007669"/>
    <property type="project" value="UniProtKB-SubCell"/>
</dbReference>
<keyword evidence="3 5" id="KW-1133">Transmembrane helix</keyword>
<name>A0A832DML4_9BACT</name>
<keyword evidence="2 5" id="KW-0812">Transmembrane</keyword>
<feature type="transmembrane region" description="Helical" evidence="5">
    <location>
        <begin position="67"/>
        <end position="87"/>
    </location>
</feature>
<comment type="subcellular location">
    <subcellularLocation>
        <location evidence="1">Membrane</location>
        <topology evidence="1">Multi-pass membrane protein</topology>
    </subcellularLocation>
</comment>
<feature type="transmembrane region" description="Helical" evidence="5">
    <location>
        <begin position="137"/>
        <end position="162"/>
    </location>
</feature>
<accession>A0A832DML4</accession>
<feature type="domain" description="Yip1" evidence="6">
    <location>
        <begin position="48"/>
        <end position="230"/>
    </location>
</feature>
<comment type="caution">
    <text evidence="7">The sequence shown here is derived from an EMBL/GenBank/DDBJ whole genome shotgun (WGS) entry which is preliminary data.</text>
</comment>
<feature type="transmembrane region" description="Helical" evidence="5">
    <location>
        <begin position="99"/>
        <end position="125"/>
    </location>
</feature>
<dbReference type="AlphaFoldDB" id="A0A832DML4"/>
<organism evidence="7">
    <name type="scientific">Ignavibacterium album</name>
    <dbReference type="NCBI Taxonomy" id="591197"/>
    <lineage>
        <taxon>Bacteria</taxon>
        <taxon>Pseudomonadati</taxon>
        <taxon>Ignavibacteriota</taxon>
        <taxon>Ignavibacteria</taxon>
        <taxon>Ignavibacteriales</taxon>
        <taxon>Ignavibacteriaceae</taxon>
        <taxon>Ignavibacterium</taxon>
    </lineage>
</organism>
<dbReference type="InterPro" id="IPR006977">
    <property type="entry name" value="Yip1_dom"/>
</dbReference>
<evidence type="ECO:0000256" key="1">
    <source>
        <dbReference type="ARBA" id="ARBA00004141"/>
    </source>
</evidence>
<evidence type="ECO:0000256" key="5">
    <source>
        <dbReference type="SAM" id="Phobius"/>
    </source>
</evidence>
<evidence type="ECO:0000313" key="7">
    <source>
        <dbReference type="EMBL" id="HGT47017.1"/>
    </source>
</evidence>
<reference evidence="7" key="1">
    <citation type="journal article" date="2020" name="mSystems">
        <title>Genome- and Community-Level Interaction Insights into Carbon Utilization and Element Cycling Functions of Hydrothermarchaeota in Hydrothermal Sediment.</title>
        <authorList>
            <person name="Zhou Z."/>
            <person name="Liu Y."/>
            <person name="Xu W."/>
            <person name="Pan J."/>
            <person name="Luo Z.H."/>
            <person name="Li M."/>
        </authorList>
    </citation>
    <scope>NUCLEOTIDE SEQUENCE [LARGE SCALE GENOMIC DNA]</scope>
    <source>
        <strain evidence="7">SpSt-500</strain>
    </source>
</reference>
<sequence length="238" mass="28118">MKLTYKNEIVCNNCGSPNPEYEYKCSNCKAFLRDRIVNIDLGETLIRIIDTPAETFRKIKFSEHKNYIFFLLFFLSIRFLILSRFISVPFVYETIKLNTLFLILISFGITIILFLFLSFLFQKIISLLNIKVRFKDILAVIIYSLLPNVFALFILFPIELVFYGEYLFSNNPYPFQIKESVFYFLLVVESLTILWSIFLAYIGIKEFVKAKLFSFMISVLMWFIISLALFLQSKLFLI</sequence>
<keyword evidence="4 5" id="KW-0472">Membrane</keyword>
<feature type="transmembrane region" description="Helical" evidence="5">
    <location>
        <begin position="213"/>
        <end position="231"/>
    </location>
</feature>
<dbReference type="EMBL" id="DSVI01000004">
    <property type="protein sequence ID" value="HGT47017.1"/>
    <property type="molecule type" value="Genomic_DNA"/>
</dbReference>
<evidence type="ECO:0000256" key="2">
    <source>
        <dbReference type="ARBA" id="ARBA00022692"/>
    </source>
</evidence>
<feature type="transmembrane region" description="Helical" evidence="5">
    <location>
        <begin position="182"/>
        <end position="201"/>
    </location>
</feature>
<evidence type="ECO:0000256" key="4">
    <source>
        <dbReference type="ARBA" id="ARBA00023136"/>
    </source>
</evidence>
<protein>
    <recommendedName>
        <fullName evidence="6">Yip1 domain-containing protein</fullName>
    </recommendedName>
</protein>
<proteinExistence type="predicted"/>